<name>A0A8S5V0I8_9CAUD</name>
<dbReference type="Gene3D" id="1.20.120.330">
    <property type="entry name" value="Nucleotidyltransferases domain 2"/>
    <property type="match status" value="1"/>
</dbReference>
<feature type="domain" description="HEPN" evidence="1">
    <location>
        <begin position="2"/>
        <end position="124"/>
    </location>
</feature>
<proteinExistence type="predicted"/>
<accession>A0A8S5V0I8</accession>
<protein>
    <recommendedName>
        <fullName evidence="1">HEPN domain-containing protein</fullName>
    </recommendedName>
</protein>
<evidence type="ECO:0000313" key="2">
    <source>
        <dbReference type="EMBL" id="DAG00266.1"/>
    </source>
</evidence>
<evidence type="ECO:0000259" key="1">
    <source>
        <dbReference type="Pfam" id="PF05168"/>
    </source>
</evidence>
<sequence length="128" mass="15279">MKQKALNSLKAAQRLVDAHETYGYNSSIHCSYYALLQYMKYKLATYSNNPLEYKEQAKKGSSSHDFILQEIEVRINNPVNERTFSRVFYRLKRQRILADYRQKDFTEKESRKCKKDAEEAIKKLNHYL</sequence>
<reference evidence="2" key="1">
    <citation type="journal article" date="2021" name="Proc. Natl. Acad. Sci. U.S.A.">
        <title>A Catalog of Tens of Thousands of Viruses from Human Metagenomes Reveals Hidden Associations with Chronic Diseases.</title>
        <authorList>
            <person name="Tisza M.J."/>
            <person name="Buck C.B."/>
        </authorList>
    </citation>
    <scope>NUCLEOTIDE SEQUENCE</scope>
    <source>
        <strain evidence="2">CtJDl18</strain>
    </source>
</reference>
<dbReference type="InterPro" id="IPR007842">
    <property type="entry name" value="HEPN_dom"/>
</dbReference>
<organism evidence="2">
    <name type="scientific">Podoviridae sp. ctJDl18</name>
    <dbReference type="NCBI Taxonomy" id="2825242"/>
    <lineage>
        <taxon>Viruses</taxon>
        <taxon>Duplodnaviria</taxon>
        <taxon>Heunggongvirae</taxon>
        <taxon>Uroviricota</taxon>
        <taxon>Caudoviricetes</taxon>
    </lineage>
</organism>
<dbReference type="EMBL" id="BK016178">
    <property type="protein sequence ID" value="DAG00266.1"/>
    <property type="molecule type" value="Genomic_DNA"/>
</dbReference>
<dbReference type="Pfam" id="PF05168">
    <property type="entry name" value="HEPN"/>
    <property type="match status" value="1"/>
</dbReference>